<organism evidence="1 2">
    <name type="scientific">Tagetes erecta</name>
    <name type="common">African marigold</name>
    <dbReference type="NCBI Taxonomy" id="13708"/>
    <lineage>
        <taxon>Eukaryota</taxon>
        <taxon>Viridiplantae</taxon>
        <taxon>Streptophyta</taxon>
        <taxon>Embryophyta</taxon>
        <taxon>Tracheophyta</taxon>
        <taxon>Spermatophyta</taxon>
        <taxon>Magnoliopsida</taxon>
        <taxon>eudicotyledons</taxon>
        <taxon>Gunneridae</taxon>
        <taxon>Pentapetalae</taxon>
        <taxon>asterids</taxon>
        <taxon>campanulids</taxon>
        <taxon>Asterales</taxon>
        <taxon>Asteraceae</taxon>
        <taxon>Asteroideae</taxon>
        <taxon>Heliantheae alliance</taxon>
        <taxon>Tageteae</taxon>
        <taxon>Tagetes</taxon>
    </lineage>
</organism>
<reference evidence="1" key="1">
    <citation type="journal article" date="2023" name="bioRxiv">
        <title>Improved chromosome-level genome assembly for marigold (Tagetes erecta).</title>
        <authorList>
            <person name="Jiang F."/>
            <person name="Yuan L."/>
            <person name="Wang S."/>
            <person name="Wang H."/>
            <person name="Xu D."/>
            <person name="Wang A."/>
            <person name="Fan W."/>
        </authorList>
    </citation>
    <scope>NUCLEOTIDE SEQUENCE</scope>
    <source>
        <strain evidence="1">WSJ</strain>
        <tissue evidence="1">Leaf</tissue>
    </source>
</reference>
<accession>A0AAD8L6G8</accession>
<name>A0AAD8L6G8_TARER</name>
<evidence type="ECO:0000313" key="1">
    <source>
        <dbReference type="EMBL" id="KAK1432115.1"/>
    </source>
</evidence>
<dbReference type="Proteomes" id="UP001229421">
    <property type="component" value="Unassembled WGS sequence"/>
</dbReference>
<protein>
    <submittedName>
        <fullName evidence="1">Uncharacterized protein</fullName>
    </submittedName>
</protein>
<keyword evidence="2" id="KW-1185">Reference proteome</keyword>
<gene>
    <name evidence="1" type="ORF">QVD17_09006</name>
</gene>
<evidence type="ECO:0000313" key="2">
    <source>
        <dbReference type="Proteomes" id="UP001229421"/>
    </source>
</evidence>
<dbReference type="AlphaFoldDB" id="A0AAD8L6G8"/>
<proteinExistence type="predicted"/>
<dbReference type="EMBL" id="JAUHHV010000002">
    <property type="protein sequence ID" value="KAK1432115.1"/>
    <property type="molecule type" value="Genomic_DNA"/>
</dbReference>
<comment type="caution">
    <text evidence="1">The sequence shown here is derived from an EMBL/GenBank/DDBJ whole genome shotgun (WGS) entry which is preliminary data.</text>
</comment>
<sequence length="144" mass="16157">MNEHKAFYSKTADVHYLAHGRAPGRAGSYSVFFFAQAFRSFHFQQNLDSRYETYAARAEDDLGNDLSTVVLGLRTGVLGPESRARPCALPVLPSGEHGHDRARSEHGRAFDLFSSISLENASFLRSFLRWFVLAVKSQKPQFST</sequence>